<dbReference type="AlphaFoldDB" id="A0A644Z7K4"/>
<dbReference type="EMBL" id="VSSQ01007738">
    <property type="protein sequence ID" value="MPM36830.1"/>
    <property type="molecule type" value="Genomic_DNA"/>
</dbReference>
<keyword evidence="1" id="KW-0175">Coiled coil</keyword>
<evidence type="ECO:0000256" key="1">
    <source>
        <dbReference type="SAM" id="Coils"/>
    </source>
</evidence>
<dbReference type="InterPro" id="IPR007296">
    <property type="entry name" value="DUF403"/>
</dbReference>
<dbReference type="Pfam" id="PF04168">
    <property type="entry name" value="Alpha-E"/>
    <property type="match status" value="1"/>
</dbReference>
<reference evidence="3" key="1">
    <citation type="submission" date="2019-08" db="EMBL/GenBank/DDBJ databases">
        <authorList>
            <person name="Kucharzyk K."/>
            <person name="Murdoch R.W."/>
            <person name="Higgins S."/>
            <person name="Loffler F."/>
        </authorList>
    </citation>
    <scope>NUCLEOTIDE SEQUENCE</scope>
</reference>
<gene>
    <name evidence="3" type="ORF">SDC9_83433</name>
</gene>
<dbReference type="InterPro" id="IPR051680">
    <property type="entry name" value="ATP-dep_Glu-Cys_Ligase-2"/>
</dbReference>
<sequence length="314" mass="35286">MLSRIAGSLFWIGRYLERAENISRILEVKLQQFLEDPTVDERAASSSLLGAMGLDMSEHTDELIDAGAVLRYLWYDPDSPSSVRAIVAAVRQSARRIRETISPELWEAINTTYNEVFSASFTAIRPTASLQLVRLRCVQIAGLASQTMVHDEAYHFFLLGQSLERVDMTSRLISTVAVEGNTLVAWTRALRAVGGHHAFNRTYFGEGDYLDAARFLIVDRRFPHSLVYGLQAVQDSLGELDPINVKARQDPTARLVGRTRSRMEYLDASELIEGLEDRMEQVQVACAQVSGELTDRYFAGIEVSVWHREVLVCD</sequence>
<dbReference type="PANTHER" id="PTHR34595">
    <property type="entry name" value="BLR5612 PROTEIN"/>
    <property type="match status" value="1"/>
</dbReference>
<comment type="caution">
    <text evidence="3">The sequence shown here is derived from an EMBL/GenBank/DDBJ whole genome shotgun (WGS) entry which is preliminary data.</text>
</comment>
<dbReference type="PANTHER" id="PTHR34595:SF7">
    <property type="entry name" value="SLL1039 PROTEIN"/>
    <property type="match status" value="1"/>
</dbReference>
<proteinExistence type="predicted"/>
<evidence type="ECO:0000313" key="3">
    <source>
        <dbReference type="EMBL" id="MPM36830.1"/>
    </source>
</evidence>
<name>A0A644Z7K4_9ZZZZ</name>
<feature type="domain" description="DUF403" evidence="2">
    <location>
        <begin position="1"/>
        <end position="298"/>
    </location>
</feature>
<evidence type="ECO:0000259" key="2">
    <source>
        <dbReference type="Pfam" id="PF04168"/>
    </source>
</evidence>
<feature type="coiled-coil region" evidence="1">
    <location>
        <begin position="265"/>
        <end position="292"/>
    </location>
</feature>
<organism evidence="3">
    <name type="scientific">bioreactor metagenome</name>
    <dbReference type="NCBI Taxonomy" id="1076179"/>
    <lineage>
        <taxon>unclassified sequences</taxon>
        <taxon>metagenomes</taxon>
        <taxon>ecological metagenomes</taxon>
    </lineage>
</organism>
<accession>A0A644Z7K4</accession>
<protein>
    <recommendedName>
        <fullName evidence="2">DUF403 domain-containing protein</fullName>
    </recommendedName>
</protein>